<keyword evidence="2" id="KW-0378">Hydrolase</keyword>
<organism evidence="2 3">
    <name type="scientific">Caulobacter mirabilis</name>
    <dbReference type="NCBI Taxonomy" id="69666"/>
    <lineage>
        <taxon>Bacteria</taxon>
        <taxon>Pseudomonadati</taxon>
        <taxon>Pseudomonadota</taxon>
        <taxon>Alphaproteobacteria</taxon>
        <taxon>Caulobacterales</taxon>
        <taxon>Caulobacteraceae</taxon>
        <taxon>Caulobacter</taxon>
    </lineage>
</organism>
<dbReference type="AlphaFoldDB" id="A0A2D2B452"/>
<name>A0A2D2B452_9CAUL</name>
<dbReference type="Pfam" id="PF00144">
    <property type="entry name" value="Beta-lactamase"/>
    <property type="match status" value="1"/>
</dbReference>
<evidence type="ECO:0000313" key="3">
    <source>
        <dbReference type="Proteomes" id="UP000228945"/>
    </source>
</evidence>
<evidence type="ECO:0000259" key="1">
    <source>
        <dbReference type="Pfam" id="PF00144"/>
    </source>
</evidence>
<dbReference type="OrthoDB" id="9814204at2"/>
<dbReference type="InterPro" id="IPR001466">
    <property type="entry name" value="Beta-lactam-related"/>
</dbReference>
<dbReference type="PANTHER" id="PTHR43283:SF7">
    <property type="entry name" value="BETA-LACTAMASE-RELATED DOMAIN-CONTAINING PROTEIN"/>
    <property type="match status" value="1"/>
</dbReference>
<dbReference type="EMBL" id="CP024201">
    <property type="protein sequence ID" value="ATQ44964.1"/>
    <property type="molecule type" value="Genomic_DNA"/>
</dbReference>
<gene>
    <name evidence="2" type="ORF">CSW64_10225</name>
</gene>
<evidence type="ECO:0000313" key="2">
    <source>
        <dbReference type="EMBL" id="ATQ44964.1"/>
    </source>
</evidence>
<dbReference type="InterPro" id="IPR050789">
    <property type="entry name" value="Diverse_Enzym_Activities"/>
</dbReference>
<feature type="domain" description="Beta-lactamase-related" evidence="1">
    <location>
        <begin position="15"/>
        <end position="304"/>
    </location>
</feature>
<keyword evidence="3" id="KW-1185">Reference proteome</keyword>
<dbReference type="InterPro" id="IPR012338">
    <property type="entry name" value="Beta-lactam/transpept-like"/>
</dbReference>
<accession>A0A2D2B452</accession>
<reference evidence="2 3" key="1">
    <citation type="submission" date="2017-10" db="EMBL/GenBank/DDBJ databases">
        <title>Genome sequence of Caulobacter mirabilis FWC38.</title>
        <authorList>
            <person name="Fiebig A."/>
            <person name="Crosson S."/>
        </authorList>
    </citation>
    <scope>NUCLEOTIDE SEQUENCE [LARGE SCALE GENOMIC DNA]</scope>
    <source>
        <strain evidence="2 3">FWC 38</strain>
    </source>
</reference>
<sequence>MEAAVRKGDFKQITSIVIVRDGKLAYEAYFDDGGPGATRNTRSATKTVTGMLAGAAIARGRIPSAQSPILPYFAGRPAPQNPDPRKAKITVEDLLTMSSLLECDDQNPFSRGNEERMYLIEDWPGFFLDLPIKGFAAWTAKPADSPYGRAFSYCTAGVTTLGAAIQAAVGKPLPDFAREALFDPIGVGKAEWQASPTGLAQGGGGLALTSRDLARLGWLYADGGVWQGQQVLPKAWVKASVTPKAQIDQTRAYGYLWWLYDLPSAKGSQPAWFMNGSGGNKVVVFPNLRMVAVVTTTNFSSRDAHQLSEKLISDYVLGAVER</sequence>
<dbReference type="SUPFAM" id="SSF56601">
    <property type="entry name" value="beta-lactamase/transpeptidase-like"/>
    <property type="match status" value="1"/>
</dbReference>
<dbReference type="Proteomes" id="UP000228945">
    <property type="component" value="Chromosome"/>
</dbReference>
<dbReference type="PANTHER" id="PTHR43283">
    <property type="entry name" value="BETA-LACTAMASE-RELATED"/>
    <property type="match status" value="1"/>
</dbReference>
<dbReference type="GO" id="GO:0016787">
    <property type="term" value="F:hydrolase activity"/>
    <property type="evidence" value="ECO:0007669"/>
    <property type="project" value="UniProtKB-KW"/>
</dbReference>
<dbReference type="Gene3D" id="3.40.710.10">
    <property type="entry name" value="DD-peptidase/beta-lactamase superfamily"/>
    <property type="match status" value="1"/>
</dbReference>
<proteinExistence type="predicted"/>
<protein>
    <submittedName>
        <fullName evidence="2">Serine hydrolase</fullName>
    </submittedName>
</protein>
<dbReference type="KEGG" id="cmb:CSW64_10225"/>